<dbReference type="OMA" id="WHLTTEY"/>
<evidence type="ECO:0000259" key="1">
    <source>
        <dbReference type="Pfam" id="PF14200"/>
    </source>
</evidence>
<dbReference type="eggNOG" id="ENOG502SYF8">
    <property type="taxonomic scope" value="Eukaryota"/>
</dbReference>
<dbReference type="InterPro" id="IPR035992">
    <property type="entry name" value="Ricin_B-like_lectins"/>
</dbReference>
<feature type="domain" description="Ricin B lectin" evidence="1">
    <location>
        <begin position="14"/>
        <end position="96"/>
    </location>
</feature>
<name>M2XKS4_DOTSN</name>
<reference evidence="3" key="1">
    <citation type="journal article" date="2012" name="PLoS Genet.">
        <title>The genomes of the fungal plant pathogens Cladosporium fulvum and Dothistroma septosporum reveal adaptation to different hosts and lifestyles but also signatures of common ancestry.</title>
        <authorList>
            <person name="de Wit P.J.G.M."/>
            <person name="van der Burgt A."/>
            <person name="Oekmen B."/>
            <person name="Stergiopoulos I."/>
            <person name="Abd-Elsalam K.A."/>
            <person name="Aerts A.L."/>
            <person name="Bahkali A.H."/>
            <person name="Beenen H.G."/>
            <person name="Chettri P."/>
            <person name="Cox M.P."/>
            <person name="Datema E."/>
            <person name="de Vries R.P."/>
            <person name="Dhillon B."/>
            <person name="Ganley A.R."/>
            <person name="Griffiths S.A."/>
            <person name="Guo Y."/>
            <person name="Hamelin R.C."/>
            <person name="Henrissat B."/>
            <person name="Kabir M.S."/>
            <person name="Jashni M.K."/>
            <person name="Kema G."/>
            <person name="Klaubauf S."/>
            <person name="Lapidus A."/>
            <person name="Levasseur A."/>
            <person name="Lindquist E."/>
            <person name="Mehrabi R."/>
            <person name="Ohm R.A."/>
            <person name="Owen T.J."/>
            <person name="Salamov A."/>
            <person name="Schwelm A."/>
            <person name="Schijlen E."/>
            <person name="Sun H."/>
            <person name="van den Burg H.A."/>
            <person name="van Ham R.C.H.J."/>
            <person name="Zhang S."/>
            <person name="Goodwin S.B."/>
            <person name="Grigoriev I.V."/>
            <person name="Collemare J."/>
            <person name="Bradshaw R.E."/>
        </authorList>
    </citation>
    <scope>NUCLEOTIDE SEQUENCE [LARGE SCALE GENOMIC DNA]</scope>
    <source>
        <strain evidence="3">NZE10 / CBS 128990</strain>
    </source>
</reference>
<evidence type="ECO:0000313" key="3">
    <source>
        <dbReference type="Proteomes" id="UP000016933"/>
    </source>
</evidence>
<dbReference type="HOGENOM" id="CLU_1461281_0_0_1"/>
<dbReference type="CDD" id="cd23416">
    <property type="entry name" value="beta-trefoil_Ricin_MOA-like"/>
    <property type="match status" value="1"/>
</dbReference>
<proteinExistence type="predicted"/>
<evidence type="ECO:0000313" key="2">
    <source>
        <dbReference type="EMBL" id="EME43107.1"/>
    </source>
</evidence>
<sequence>MDAQREFMLPQLWHGRTVQFTSLASDNCLDLFTGSADAGTRVCSHSRNGSGAQQWRLFKTDLESVWSAWAIQNVASGTWLDLAGGMAADCTKIQGYPSSLEAACRNQNQQWHLTTEYLEASPVVRFANKGAFTYVDVIGGERHDGSDSLNATSPVFETDIAIRATVAGYHRGDHNRNQLWKMCEV</sequence>
<dbReference type="PROSITE" id="PS50231">
    <property type="entry name" value="RICIN_B_LECTIN"/>
    <property type="match status" value="1"/>
</dbReference>
<organism evidence="2 3">
    <name type="scientific">Dothistroma septosporum (strain NZE10 / CBS 128990)</name>
    <name type="common">Red band needle blight fungus</name>
    <name type="synonym">Mycosphaerella pini</name>
    <dbReference type="NCBI Taxonomy" id="675120"/>
    <lineage>
        <taxon>Eukaryota</taxon>
        <taxon>Fungi</taxon>
        <taxon>Dikarya</taxon>
        <taxon>Ascomycota</taxon>
        <taxon>Pezizomycotina</taxon>
        <taxon>Dothideomycetes</taxon>
        <taxon>Dothideomycetidae</taxon>
        <taxon>Mycosphaerellales</taxon>
        <taxon>Mycosphaerellaceae</taxon>
        <taxon>Dothistroma</taxon>
    </lineage>
</organism>
<dbReference type="Gene3D" id="2.80.10.50">
    <property type="match status" value="2"/>
</dbReference>
<dbReference type="Proteomes" id="UP000016933">
    <property type="component" value="Unassembled WGS sequence"/>
</dbReference>
<accession>M2XKS4</accession>
<dbReference type="EMBL" id="KB446540">
    <property type="protein sequence ID" value="EME43107.1"/>
    <property type="molecule type" value="Genomic_DNA"/>
</dbReference>
<dbReference type="InterPro" id="IPR000772">
    <property type="entry name" value="Ricin_B_lectin"/>
</dbReference>
<reference evidence="2 3" key="2">
    <citation type="journal article" date="2012" name="PLoS Pathog.">
        <title>Diverse lifestyles and strategies of plant pathogenesis encoded in the genomes of eighteen Dothideomycetes fungi.</title>
        <authorList>
            <person name="Ohm R.A."/>
            <person name="Feau N."/>
            <person name="Henrissat B."/>
            <person name="Schoch C.L."/>
            <person name="Horwitz B.A."/>
            <person name="Barry K.W."/>
            <person name="Condon B.J."/>
            <person name="Copeland A.C."/>
            <person name="Dhillon B."/>
            <person name="Glaser F."/>
            <person name="Hesse C.N."/>
            <person name="Kosti I."/>
            <person name="LaButti K."/>
            <person name="Lindquist E.A."/>
            <person name="Lucas S."/>
            <person name="Salamov A.A."/>
            <person name="Bradshaw R.E."/>
            <person name="Ciuffetti L."/>
            <person name="Hamelin R.C."/>
            <person name="Kema G.H.J."/>
            <person name="Lawrence C."/>
            <person name="Scott J.A."/>
            <person name="Spatafora J.W."/>
            <person name="Turgeon B.G."/>
            <person name="de Wit P.J.G.M."/>
            <person name="Zhong S."/>
            <person name="Goodwin S.B."/>
            <person name="Grigoriev I.V."/>
        </authorList>
    </citation>
    <scope>NUCLEOTIDE SEQUENCE [LARGE SCALE GENOMIC DNA]</scope>
    <source>
        <strain evidence="3">NZE10 / CBS 128990</strain>
    </source>
</reference>
<gene>
    <name evidence="2" type="ORF">DOTSEDRAFT_25087</name>
</gene>
<dbReference type="OrthoDB" id="5332773at2759"/>
<dbReference type="AlphaFoldDB" id="M2XKS4"/>
<dbReference type="SUPFAM" id="SSF50370">
    <property type="entry name" value="Ricin B-like lectins"/>
    <property type="match status" value="1"/>
</dbReference>
<keyword evidence="3" id="KW-1185">Reference proteome</keyword>
<dbReference type="Pfam" id="PF14200">
    <property type="entry name" value="RicinB_lectin_2"/>
    <property type="match status" value="1"/>
</dbReference>
<dbReference type="STRING" id="675120.M2XKS4"/>
<protein>
    <recommendedName>
        <fullName evidence="1">Ricin B lectin domain-containing protein</fullName>
    </recommendedName>
</protein>